<sequence length="299" mass="35179">MFILIIDFIRTYLTQISLFQIPNYIIIKISFLSNQKKIIQINKIMQVKKVNTLIGNSELLNLNLNPSFTSSLKPNKQSHLQFSPALQRKNNHTISYHQPPNKVHSESVPQQTSKSIRGRSITLNKLDLSPPIQPIPLQSLQKQLFIHQLKFVNPFEKTKQGNQQSRYYIKKQIYNQKNNTGFQNNQKLNSVQNIRNHYRPQSSVGLKQFKQNIYLNQQSYKKQSFKQFTQIIPKQNQEYTKKLIKQLPKFLDIDNEKCYDNQQKFLTEYEFGLNMSEIQEINEDGLSSNALSTFYNKVF</sequence>
<evidence type="ECO:0000313" key="2">
    <source>
        <dbReference type="Proteomes" id="UP000689195"/>
    </source>
</evidence>
<keyword evidence="2" id="KW-1185">Reference proteome</keyword>
<gene>
    <name evidence="1" type="ORF">PPENT_87.1.T0830119</name>
</gene>
<comment type="caution">
    <text evidence="1">The sequence shown here is derived from an EMBL/GenBank/DDBJ whole genome shotgun (WGS) entry which is preliminary data.</text>
</comment>
<evidence type="ECO:0000313" key="1">
    <source>
        <dbReference type="EMBL" id="CAD8184552.1"/>
    </source>
</evidence>
<organism evidence="1 2">
    <name type="scientific">Paramecium pentaurelia</name>
    <dbReference type="NCBI Taxonomy" id="43138"/>
    <lineage>
        <taxon>Eukaryota</taxon>
        <taxon>Sar</taxon>
        <taxon>Alveolata</taxon>
        <taxon>Ciliophora</taxon>
        <taxon>Intramacronucleata</taxon>
        <taxon>Oligohymenophorea</taxon>
        <taxon>Peniculida</taxon>
        <taxon>Parameciidae</taxon>
        <taxon>Paramecium</taxon>
    </lineage>
</organism>
<protein>
    <submittedName>
        <fullName evidence="1">Uncharacterized protein</fullName>
    </submittedName>
</protein>
<accession>A0A8S1W7G6</accession>
<proteinExistence type="predicted"/>
<dbReference type="Proteomes" id="UP000689195">
    <property type="component" value="Unassembled WGS sequence"/>
</dbReference>
<reference evidence="1" key="1">
    <citation type="submission" date="2021-01" db="EMBL/GenBank/DDBJ databases">
        <authorList>
            <consortium name="Genoscope - CEA"/>
            <person name="William W."/>
        </authorList>
    </citation>
    <scope>NUCLEOTIDE SEQUENCE</scope>
</reference>
<dbReference type="EMBL" id="CAJJDO010000083">
    <property type="protein sequence ID" value="CAD8184552.1"/>
    <property type="molecule type" value="Genomic_DNA"/>
</dbReference>
<name>A0A8S1W7G6_9CILI</name>
<dbReference type="AlphaFoldDB" id="A0A8S1W7G6"/>